<gene>
    <name evidence="2" type="ORF">VZ95_11250</name>
</gene>
<evidence type="ECO:0000313" key="3">
    <source>
        <dbReference type="Proteomes" id="UP000033774"/>
    </source>
</evidence>
<dbReference type="Proteomes" id="UP000033774">
    <property type="component" value="Unassembled WGS sequence"/>
</dbReference>
<comment type="caution">
    <text evidence="2">The sequence shown here is derived from an EMBL/GenBank/DDBJ whole genome shotgun (WGS) entry which is preliminary data.</text>
</comment>
<dbReference type="EMBL" id="LAJY01000275">
    <property type="protein sequence ID" value="KJV09485.1"/>
    <property type="molecule type" value="Genomic_DNA"/>
</dbReference>
<evidence type="ECO:0000256" key="1">
    <source>
        <dbReference type="SAM" id="SignalP"/>
    </source>
</evidence>
<keyword evidence="3" id="KW-1185">Reference proteome</keyword>
<keyword evidence="1" id="KW-0732">Signal</keyword>
<reference evidence="2 3" key="1">
    <citation type="submission" date="2015-03" db="EMBL/GenBank/DDBJ databases">
        <title>Draft genome sequence of Elstera litoralis.</title>
        <authorList>
            <person name="Rahalkar M.C."/>
            <person name="Dhakephalkar P.K."/>
            <person name="Pore S.D."/>
            <person name="Arora P."/>
            <person name="Kapse N.G."/>
            <person name="Pandit P.S."/>
        </authorList>
    </citation>
    <scope>NUCLEOTIDE SEQUENCE [LARGE SCALE GENOMIC DNA]</scope>
    <source>
        <strain evidence="2 3">Dia-1</strain>
    </source>
</reference>
<evidence type="ECO:0000313" key="2">
    <source>
        <dbReference type="EMBL" id="KJV09485.1"/>
    </source>
</evidence>
<feature type="chain" id="PRO_5002462505" evidence="1">
    <location>
        <begin position="22"/>
        <end position="75"/>
    </location>
</feature>
<proteinExistence type="predicted"/>
<organism evidence="2 3">
    <name type="scientific">Elstera litoralis</name>
    <dbReference type="NCBI Taxonomy" id="552518"/>
    <lineage>
        <taxon>Bacteria</taxon>
        <taxon>Pseudomonadati</taxon>
        <taxon>Pseudomonadota</taxon>
        <taxon>Alphaproteobacteria</taxon>
        <taxon>Rhodospirillales</taxon>
        <taxon>Rhodospirillaceae</taxon>
        <taxon>Elstera</taxon>
    </lineage>
</organism>
<protein>
    <submittedName>
        <fullName evidence="2">Uncharacterized protein</fullName>
    </submittedName>
</protein>
<feature type="signal peptide" evidence="1">
    <location>
        <begin position="1"/>
        <end position="21"/>
    </location>
</feature>
<dbReference type="RefSeq" id="WP_045775924.1">
    <property type="nucleotide sequence ID" value="NZ_LAJY01000275.1"/>
</dbReference>
<name>A0A0F3IRV9_9PROT</name>
<sequence>MPKILRLVPLLSLLSTCVAPAGSCDLLPLPRYQDAEERQLANELDAAPPGAVWPWRLVDYSKLRAGVAACRKETL</sequence>
<accession>A0A0F3IRV9</accession>
<dbReference type="AlphaFoldDB" id="A0A0F3IRV9"/>